<dbReference type="GO" id="GO:0048038">
    <property type="term" value="F:quinone binding"/>
    <property type="evidence" value="ECO:0007669"/>
    <property type="project" value="UniProtKB-KW"/>
</dbReference>
<dbReference type="InterPro" id="IPR029014">
    <property type="entry name" value="NiFe-Hase_large"/>
</dbReference>
<dbReference type="InterPro" id="IPR022885">
    <property type="entry name" value="NDH1_su_D/H"/>
</dbReference>
<keyword evidence="3" id="KW-0874">Quinone</keyword>
<dbReference type="GO" id="GO:0016651">
    <property type="term" value="F:oxidoreductase activity, acting on NAD(P)H"/>
    <property type="evidence" value="ECO:0007669"/>
    <property type="project" value="InterPro"/>
</dbReference>
<evidence type="ECO:0000256" key="3">
    <source>
        <dbReference type="ARBA" id="ARBA00022719"/>
    </source>
</evidence>
<dbReference type="Proteomes" id="UP000052015">
    <property type="component" value="Unassembled WGS sequence"/>
</dbReference>
<evidence type="ECO:0000256" key="2">
    <source>
        <dbReference type="ARBA" id="ARBA00022448"/>
    </source>
</evidence>
<dbReference type="Pfam" id="PF00346">
    <property type="entry name" value="Complex1_49kDa"/>
    <property type="match status" value="2"/>
</dbReference>
<comment type="caution">
    <text evidence="9">The sequence shown here is derived from an EMBL/GenBank/DDBJ whole genome shotgun (WGS) entry which is preliminary data.</text>
</comment>
<feature type="domain" description="NADH-quinone oxidoreductase subunit D" evidence="8">
    <location>
        <begin position="134"/>
        <end position="298"/>
    </location>
</feature>
<dbReference type="PATRIC" id="fig|908809.3.peg.95"/>
<keyword evidence="10" id="KW-1185">Reference proteome</keyword>
<dbReference type="AlphaFoldDB" id="A0A0R3JWK2"/>
<proteinExistence type="inferred from homology"/>
<gene>
    <name evidence="9" type="primary">nqo4</name>
    <name evidence="9" type="ORF">ABG79_00094</name>
</gene>
<evidence type="ECO:0000256" key="5">
    <source>
        <dbReference type="ARBA" id="ARBA00023027"/>
    </source>
</evidence>
<evidence type="ECO:0000256" key="6">
    <source>
        <dbReference type="RuleBase" id="RU003685"/>
    </source>
</evidence>
<protein>
    <submittedName>
        <fullName evidence="9">NADH-quinone oxidoreductase subunit 4</fullName>
        <ecNumber evidence="9">1.6.5.11</ecNumber>
    </submittedName>
</protein>
<dbReference type="GO" id="GO:0051287">
    <property type="term" value="F:NAD binding"/>
    <property type="evidence" value="ECO:0007669"/>
    <property type="project" value="InterPro"/>
</dbReference>
<keyword evidence="9" id="KW-0560">Oxidoreductase</keyword>
<keyword evidence="4 6" id="KW-1278">Translocase</keyword>
<evidence type="ECO:0000256" key="1">
    <source>
        <dbReference type="ARBA" id="ARBA00005769"/>
    </source>
</evidence>
<dbReference type="SUPFAM" id="SSF56762">
    <property type="entry name" value="HydB/Nqo4-like"/>
    <property type="match status" value="1"/>
</dbReference>
<dbReference type="InterPro" id="IPR014029">
    <property type="entry name" value="NADH_UbQ_OxRdtase_49kDa_CS"/>
</dbReference>
<reference evidence="9 10" key="1">
    <citation type="submission" date="2015-09" db="EMBL/GenBank/DDBJ databases">
        <title>Draft genome sequence of a Caloramator mitchellensis, a moderate thermophile from the Great Artesian Basin of Australia.</title>
        <authorList>
            <person name="Patel B.K."/>
        </authorList>
    </citation>
    <scope>NUCLEOTIDE SEQUENCE [LARGE SCALE GENOMIC DNA]</scope>
    <source>
        <strain evidence="9 10">VF08</strain>
    </source>
</reference>
<dbReference type="Gene3D" id="1.10.645.10">
    <property type="entry name" value="Cytochrome-c3 Hydrogenase, chain B"/>
    <property type="match status" value="1"/>
</dbReference>
<organism evidence="9 10">
    <name type="scientific">Caloramator mitchellensis</name>
    <dbReference type="NCBI Taxonomy" id="908809"/>
    <lineage>
        <taxon>Bacteria</taxon>
        <taxon>Bacillati</taxon>
        <taxon>Bacillota</taxon>
        <taxon>Clostridia</taxon>
        <taxon>Eubacteriales</taxon>
        <taxon>Clostridiaceae</taxon>
        <taxon>Caloramator</taxon>
    </lineage>
</organism>
<dbReference type="PANTHER" id="PTHR11993:SF10">
    <property type="entry name" value="NADH DEHYDROGENASE [UBIQUINONE] IRON-SULFUR PROTEIN 2, MITOCHONDRIAL"/>
    <property type="match status" value="1"/>
</dbReference>
<keyword evidence="7" id="KW-0812">Transmembrane</keyword>
<feature type="domain" description="NADH-quinone oxidoreductase subunit D" evidence="8">
    <location>
        <begin position="306"/>
        <end position="381"/>
    </location>
</feature>
<evidence type="ECO:0000259" key="8">
    <source>
        <dbReference type="Pfam" id="PF00346"/>
    </source>
</evidence>
<feature type="transmembrane region" description="Helical" evidence="7">
    <location>
        <begin position="120"/>
        <end position="144"/>
    </location>
</feature>
<evidence type="ECO:0000256" key="4">
    <source>
        <dbReference type="ARBA" id="ARBA00022967"/>
    </source>
</evidence>
<dbReference type="RefSeq" id="WP_057975983.1">
    <property type="nucleotide sequence ID" value="NZ_LKHP01000001.1"/>
</dbReference>
<name>A0A0R3JWK2_CALMK</name>
<evidence type="ECO:0000313" key="9">
    <source>
        <dbReference type="EMBL" id="KRQ87929.1"/>
    </source>
</evidence>
<dbReference type="EMBL" id="LKHP01000001">
    <property type="protein sequence ID" value="KRQ87929.1"/>
    <property type="molecule type" value="Genomic_DNA"/>
</dbReference>
<sequence length="381" mass="42778">MDAPSYSLTKIAEKDKLAVYELFFGPNHPGMHGNFGYVLEMIGTEIVKVRPNAGHLHRGFEKLMEQKLWVQNLALVPRICVVDPDPNEVAYCTAIEKIMGVEIPERAKYIRTITLEMSRLTSFLMGMGALGAALGLYTPMYIMMADRDYLLDLFEWLTGARIYHIFNIPGGVRNDLPQGWIERLNEVLDILEKRLPEYDKLMFENPIIHKRLKGLGYVSKEDALRYGLTGPNLRASGNGFDVRVDDPYAAYPYLDVKVHTQEGGDALTRAVQVRIEYEETIKLIRQALRQMPEGDVRLNLGNLSMLKVPKGEAYAKVESSKGEFGYYVVSDGGTKPYRVGVRGPSLPAGLLLAQKHLPKMKIDDVAAWMGSLAICPPDIDK</sequence>
<dbReference type="PROSITE" id="PS00535">
    <property type="entry name" value="COMPLEX1_49K"/>
    <property type="match status" value="1"/>
</dbReference>
<dbReference type="OrthoDB" id="9801496at2"/>
<dbReference type="PANTHER" id="PTHR11993">
    <property type="entry name" value="NADH-UBIQUINONE OXIDOREDUCTASE 49 KDA SUBUNIT"/>
    <property type="match status" value="1"/>
</dbReference>
<keyword evidence="5 6" id="KW-0520">NAD</keyword>
<keyword evidence="7" id="KW-1133">Transmembrane helix</keyword>
<keyword evidence="2 6" id="KW-0813">Transport</keyword>
<dbReference type="InterPro" id="IPR001135">
    <property type="entry name" value="NADH_Q_OxRdtase_suD"/>
</dbReference>
<keyword evidence="7" id="KW-0472">Membrane</keyword>
<evidence type="ECO:0000313" key="10">
    <source>
        <dbReference type="Proteomes" id="UP000052015"/>
    </source>
</evidence>
<dbReference type="EC" id="1.6.5.11" evidence="9"/>
<comment type="similarity">
    <text evidence="1 6">Belongs to the complex I 49 kDa subunit family.</text>
</comment>
<evidence type="ECO:0000256" key="7">
    <source>
        <dbReference type="SAM" id="Phobius"/>
    </source>
</evidence>
<accession>A0A0R3JWK2</accession>
<dbReference type="STRING" id="908809.ABG79_00094"/>